<organism evidence="2">
    <name type="scientific">Lotharella globosa</name>
    <dbReference type="NCBI Taxonomy" id="91324"/>
    <lineage>
        <taxon>Eukaryota</taxon>
        <taxon>Sar</taxon>
        <taxon>Rhizaria</taxon>
        <taxon>Cercozoa</taxon>
        <taxon>Chlorarachniophyceae</taxon>
        <taxon>Lotharella</taxon>
    </lineage>
</organism>
<dbReference type="EMBL" id="HBIV01024642">
    <property type="protein sequence ID" value="CAE0666070.1"/>
    <property type="molecule type" value="Transcribed_RNA"/>
</dbReference>
<evidence type="ECO:0000313" key="2">
    <source>
        <dbReference type="EMBL" id="CAE0666070.1"/>
    </source>
</evidence>
<name>A0A7S3YYH4_9EUKA</name>
<proteinExistence type="predicted"/>
<accession>A0A7S3YYH4</accession>
<evidence type="ECO:0000256" key="1">
    <source>
        <dbReference type="SAM" id="Coils"/>
    </source>
</evidence>
<feature type="coiled-coil region" evidence="1">
    <location>
        <begin position="44"/>
        <end position="78"/>
    </location>
</feature>
<reference evidence="2" key="1">
    <citation type="submission" date="2021-01" db="EMBL/GenBank/DDBJ databases">
        <authorList>
            <person name="Corre E."/>
            <person name="Pelletier E."/>
            <person name="Niang G."/>
            <person name="Scheremetjew M."/>
            <person name="Finn R."/>
            <person name="Kale V."/>
            <person name="Holt S."/>
            <person name="Cochrane G."/>
            <person name="Meng A."/>
            <person name="Brown T."/>
            <person name="Cohen L."/>
        </authorList>
    </citation>
    <scope>NUCLEOTIDE SEQUENCE</scope>
    <source>
        <strain evidence="2">CCCM811</strain>
    </source>
</reference>
<sequence length="132" mass="15746">MLLFVFRYHSFYPVVSHIRPCSGSRARLAMQLYVKTRAHSDADMKEFRDSVKLQRLRVKKYEAQAEQLEKHLRVIESDRPRTSDNRSRWYMERNRAHVDHLKGKLSVNMGLIKRCVKLVEEMKSLRDSKQPT</sequence>
<dbReference type="AlphaFoldDB" id="A0A7S3YYH4"/>
<gene>
    <name evidence="2" type="ORF">LGLO00237_LOCUS17677</name>
</gene>
<keyword evidence="1" id="KW-0175">Coiled coil</keyword>
<protein>
    <submittedName>
        <fullName evidence="2">Uncharacterized protein</fullName>
    </submittedName>
</protein>